<dbReference type="KEGG" id="ffu:CLAFUR5_13640"/>
<organism evidence="4 5">
    <name type="scientific">Passalora fulva</name>
    <name type="common">Tomato leaf mold</name>
    <name type="synonym">Cladosporium fulvum</name>
    <dbReference type="NCBI Taxonomy" id="5499"/>
    <lineage>
        <taxon>Eukaryota</taxon>
        <taxon>Fungi</taxon>
        <taxon>Dikarya</taxon>
        <taxon>Ascomycota</taxon>
        <taxon>Pezizomycotina</taxon>
        <taxon>Dothideomycetes</taxon>
        <taxon>Dothideomycetidae</taxon>
        <taxon>Mycosphaerellales</taxon>
        <taxon>Mycosphaerellaceae</taxon>
        <taxon>Fulvia</taxon>
    </lineage>
</organism>
<evidence type="ECO:0000256" key="2">
    <source>
        <dbReference type="ARBA" id="ARBA00023242"/>
    </source>
</evidence>
<keyword evidence="2" id="KW-0539">Nucleus</keyword>
<dbReference type="PROSITE" id="PS50048">
    <property type="entry name" value="ZN2_CY6_FUNGAL_2"/>
    <property type="match status" value="1"/>
</dbReference>
<dbReference type="PANTHER" id="PTHR31001">
    <property type="entry name" value="UNCHARACTERIZED TRANSCRIPTIONAL REGULATORY PROTEIN"/>
    <property type="match status" value="1"/>
</dbReference>
<dbReference type="CDD" id="cd00067">
    <property type="entry name" value="GAL4"/>
    <property type="match status" value="1"/>
</dbReference>
<dbReference type="GO" id="GO:0000981">
    <property type="term" value="F:DNA-binding transcription factor activity, RNA polymerase II-specific"/>
    <property type="evidence" value="ECO:0007669"/>
    <property type="project" value="InterPro"/>
</dbReference>
<feature type="domain" description="Zn(2)-C6 fungal-type" evidence="3">
    <location>
        <begin position="17"/>
        <end position="44"/>
    </location>
</feature>
<dbReference type="Pfam" id="PF00172">
    <property type="entry name" value="Zn_clus"/>
    <property type="match status" value="1"/>
</dbReference>
<dbReference type="EMBL" id="CP090174">
    <property type="protein sequence ID" value="UJO24267.1"/>
    <property type="molecule type" value="Genomic_DNA"/>
</dbReference>
<dbReference type="GO" id="GO:0008270">
    <property type="term" value="F:zinc ion binding"/>
    <property type="evidence" value="ECO:0007669"/>
    <property type="project" value="InterPro"/>
</dbReference>
<reference evidence="4" key="2">
    <citation type="journal article" date="2022" name="Microb. Genom.">
        <title>A chromosome-scale genome assembly of the tomato pathogen Cladosporium fulvum reveals a compartmentalized genome architecture and the presence of a dispensable chromosome.</title>
        <authorList>
            <person name="Zaccaron A.Z."/>
            <person name="Chen L.H."/>
            <person name="Samaras A."/>
            <person name="Stergiopoulos I."/>
        </authorList>
    </citation>
    <scope>NUCLEOTIDE SEQUENCE</scope>
    <source>
        <strain evidence="4">Race5_Kim</strain>
    </source>
</reference>
<dbReference type="Gene3D" id="4.10.240.10">
    <property type="entry name" value="Zn(2)-C6 fungal-type DNA-binding domain"/>
    <property type="match status" value="1"/>
</dbReference>
<evidence type="ECO:0000256" key="1">
    <source>
        <dbReference type="ARBA" id="ARBA00004123"/>
    </source>
</evidence>
<gene>
    <name evidence="4" type="ORF">CLAFUR5_13640</name>
</gene>
<name>A0A9Q8UVW2_PASFU</name>
<evidence type="ECO:0000313" key="5">
    <source>
        <dbReference type="Proteomes" id="UP000756132"/>
    </source>
</evidence>
<dbReference type="Proteomes" id="UP000756132">
    <property type="component" value="Chromosome 12"/>
</dbReference>
<dbReference type="GO" id="GO:0005634">
    <property type="term" value="C:nucleus"/>
    <property type="evidence" value="ECO:0007669"/>
    <property type="project" value="UniProtKB-SubCell"/>
</dbReference>
<protein>
    <submittedName>
        <fullName evidence="4">Agnestins biosynthesis cluster transcription factor AgnL11</fullName>
    </submittedName>
</protein>
<dbReference type="AlphaFoldDB" id="A0A9Q8UVW2"/>
<dbReference type="RefSeq" id="XP_047768633.1">
    <property type="nucleotide sequence ID" value="XM_047912788.1"/>
</dbReference>
<dbReference type="OrthoDB" id="3014581at2759"/>
<evidence type="ECO:0000313" key="4">
    <source>
        <dbReference type="EMBL" id="UJO24267.1"/>
    </source>
</evidence>
<proteinExistence type="predicted"/>
<comment type="subcellular location">
    <subcellularLocation>
        <location evidence="1">Nucleus</location>
    </subcellularLocation>
</comment>
<dbReference type="CDD" id="cd12148">
    <property type="entry name" value="fungal_TF_MHR"/>
    <property type="match status" value="2"/>
</dbReference>
<dbReference type="InterPro" id="IPR050613">
    <property type="entry name" value="Sec_Metabolite_Reg"/>
</dbReference>
<dbReference type="GeneID" id="71993518"/>
<accession>A0A9Q8UVW2</accession>
<dbReference type="SMART" id="SM00066">
    <property type="entry name" value="GAL4"/>
    <property type="match status" value="1"/>
</dbReference>
<evidence type="ECO:0000259" key="3">
    <source>
        <dbReference type="PROSITE" id="PS50048"/>
    </source>
</evidence>
<dbReference type="InterPro" id="IPR036864">
    <property type="entry name" value="Zn2-C6_fun-type_DNA-bd_sf"/>
</dbReference>
<dbReference type="SUPFAM" id="SSF57701">
    <property type="entry name" value="Zn2/Cys6 DNA-binding domain"/>
    <property type="match status" value="1"/>
</dbReference>
<reference evidence="4" key="1">
    <citation type="submission" date="2021-12" db="EMBL/GenBank/DDBJ databases">
        <authorList>
            <person name="Zaccaron A."/>
            <person name="Stergiopoulos I."/>
        </authorList>
    </citation>
    <scope>NUCLEOTIDE SEQUENCE</scope>
    <source>
        <strain evidence="4">Race5_Kim</strain>
    </source>
</reference>
<sequence length="412" mass="46799">MPPMRSLQPRPRQDPVSCNLCRSKKLKCDRQWPCSNGQSRHLACESQGERPLHVEQVGDDDALRSENKSMKARLARLEQAVFGQPSSNAHVALNHASQSTAVATPARLKTDDEKAHEDTDWLEFNQRNRLVLTFGQLPQFTDPYILSIKTIDQIVLGHPDASTYRKINLPTREVAMELLDTYAKHLDAVQHIMHIDSTMRAFDQAYTQLEAGQNVEPGVVMLILAVCTSLGFYSTTGFRRGTALDIQGMMVNIMLNTRRCKLHLPFLIRANSDPRFAFSRRMGLQAARKVFDVRRVHVFYATVVLVMDLCVNKDDDQGRLVEVREALQVMQNASSCSQMGTKFLDSLMSILRKHHVKLPTDSQTIQRIHNVALDSDSMDFDGGMFQDFLDQGPYLDVHDWDDLLRDLDMRMG</sequence>
<dbReference type="InterPro" id="IPR001138">
    <property type="entry name" value="Zn2Cys6_DnaBD"/>
</dbReference>
<keyword evidence="5" id="KW-1185">Reference proteome</keyword>